<evidence type="ECO:0000313" key="5">
    <source>
        <dbReference type="Proteomes" id="UP001060771"/>
    </source>
</evidence>
<dbReference type="Proteomes" id="UP000657075">
    <property type="component" value="Unassembled WGS sequence"/>
</dbReference>
<evidence type="ECO:0000313" key="3">
    <source>
        <dbReference type="EMBL" id="GGI72721.1"/>
    </source>
</evidence>
<evidence type="ECO:0000259" key="1">
    <source>
        <dbReference type="Pfam" id="PF03364"/>
    </source>
</evidence>
<dbReference type="EMBL" id="BMNM01000002">
    <property type="protein sequence ID" value="GGI72721.1"/>
    <property type="molecule type" value="Genomic_DNA"/>
</dbReference>
<reference evidence="3" key="1">
    <citation type="journal article" date="2014" name="Int. J. Syst. Evol. Microbiol.">
        <title>Complete genome sequence of Corynebacterium casei LMG S-19264T (=DSM 44701T), isolated from a smear-ripened cheese.</title>
        <authorList>
            <consortium name="US DOE Joint Genome Institute (JGI-PGF)"/>
            <person name="Walter F."/>
            <person name="Albersmeier A."/>
            <person name="Kalinowski J."/>
            <person name="Ruckert C."/>
        </authorList>
    </citation>
    <scope>NUCLEOTIDE SEQUENCE</scope>
    <source>
        <strain evidence="3">JCM 11219</strain>
    </source>
</reference>
<dbReference type="EMBL" id="AP026830">
    <property type="protein sequence ID" value="BDR91380.1"/>
    <property type="molecule type" value="Genomic_DNA"/>
</dbReference>
<accession>A0A830E5P3</accession>
<dbReference type="Gene3D" id="3.30.530.20">
    <property type="match status" value="1"/>
</dbReference>
<feature type="domain" description="Coenzyme Q-binding protein COQ10 START" evidence="1">
    <location>
        <begin position="24"/>
        <end position="95"/>
    </location>
</feature>
<sequence>MHLIIMSILGIEFTVSREIDPGDLERVWRALSDISSMPRYWRGHREIEILNADNNTYIARIRFAFPGPSNRGLARIEVHNDGKLVLINYVKGPIKGYVMNYISGNSLISQWNISISPLFLIMKSWIKRHFMSGTSNALARIIGDET</sequence>
<dbReference type="Pfam" id="PF03364">
    <property type="entry name" value="Polyketide_cyc"/>
    <property type="match status" value="1"/>
</dbReference>
<proteinExistence type="predicted"/>
<reference evidence="5" key="3">
    <citation type="submission" date="2022-09" db="EMBL/GenBank/DDBJ databases">
        <title>Complete genome sequence of Vulcanisaeta souniana.</title>
        <authorList>
            <person name="Kato S."/>
            <person name="Itoh T."/>
            <person name="Ohkuma M."/>
        </authorList>
    </citation>
    <scope>NUCLEOTIDE SEQUENCE [LARGE SCALE GENOMIC DNA]</scope>
    <source>
        <strain evidence="5">JCM 11219</strain>
    </source>
</reference>
<protein>
    <recommendedName>
        <fullName evidence="1">Coenzyme Q-binding protein COQ10 START domain-containing protein</fullName>
    </recommendedName>
</protein>
<dbReference type="AlphaFoldDB" id="A0A830E5P3"/>
<name>A0A830E5P3_9CREN</name>
<dbReference type="InterPro" id="IPR023393">
    <property type="entry name" value="START-like_dom_sf"/>
</dbReference>
<reference evidence="2" key="4">
    <citation type="journal article" date="2023" name="Microbiol. Resour. Announc.">
        <title>Complete Genome Sequence of Vulcanisaeta souniana Strain IC-059, a Hyperthermophilic Archaeon Isolated from Hot Spring Water in Japan.</title>
        <authorList>
            <person name="Kato S."/>
            <person name="Itoh T."/>
            <person name="Wu L."/>
            <person name="Ma J."/>
            <person name="Ohkuma M."/>
        </authorList>
    </citation>
    <scope>NUCLEOTIDE SEQUENCE</scope>
    <source>
        <strain evidence="2">JCM 11219</strain>
    </source>
</reference>
<dbReference type="Proteomes" id="UP001060771">
    <property type="component" value="Chromosome"/>
</dbReference>
<keyword evidence="5" id="KW-1185">Reference proteome</keyword>
<dbReference type="SUPFAM" id="SSF55961">
    <property type="entry name" value="Bet v1-like"/>
    <property type="match status" value="1"/>
</dbReference>
<organism evidence="3 4">
    <name type="scientific">Vulcanisaeta souniana JCM 11219</name>
    <dbReference type="NCBI Taxonomy" id="1293586"/>
    <lineage>
        <taxon>Archaea</taxon>
        <taxon>Thermoproteota</taxon>
        <taxon>Thermoprotei</taxon>
        <taxon>Thermoproteales</taxon>
        <taxon>Thermoproteaceae</taxon>
        <taxon>Vulcanisaeta</taxon>
    </lineage>
</organism>
<gene>
    <name evidence="3" type="ORF">GCM10007112_06950</name>
    <name evidence="2" type="ORF">Vsou_04730</name>
</gene>
<evidence type="ECO:0000313" key="4">
    <source>
        <dbReference type="Proteomes" id="UP000657075"/>
    </source>
</evidence>
<dbReference type="InterPro" id="IPR005031">
    <property type="entry name" value="COQ10_START"/>
</dbReference>
<reference evidence="3" key="2">
    <citation type="submission" date="2020-09" db="EMBL/GenBank/DDBJ databases">
        <authorList>
            <person name="Sun Q."/>
            <person name="Ohkuma M."/>
        </authorList>
    </citation>
    <scope>NUCLEOTIDE SEQUENCE</scope>
    <source>
        <strain evidence="3">JCM 11219</strain>
    </source>
</reference>
<dbReference type="CDD" id="cd07812">
    <property type="entry name" value="SRPBCC"/>
    <property type="match status" value="1"/>
</dbReference>
<evidence type="ECO:0000313" key="2">
    <source>
        <dbReference type="EMBL" id="BDR91380.1"/>
    </source>
</evidence>